<reference evidence="5 6" key="1">
    <citation type="submission" date="2020-03" db="EMBL/GenBank/DDBJ databases">
        <authorList>
            <person name="Sun Q."/>
        </authorList>
    </citation>
    <scope>NUCLEOTIDE SEQUENCE [LARGE SCALE GENOMIC DNA]</scope>
    <source>
        <strain evidence="5 6">KACC 21451</strain>
    </source>
</reference>
<dbReference type="Gene3D" id="1.10.10.10">
    <property type="entry name" value="Winged helix-like DNA-binding domain superfamily/Winged helix DNA-binding domain"/>
    <property type="match status" value="1"/>
</dbReference>
<dbReference type="Pfam" id="PF13412">
    <property type="entry name" value="HTH_24"/>
    <property type="match status" value="1"/>
</dbReference>
<dbReference type="PANTHER" id="PTHR30363:SF28">
    <property type="entry name" value="TRANSCRIPTIONAL REGULATORY PROTEIN-RELATED"/>
    <property type="match status" value="1"/>
</dbReference>
<dbReference type="InterPro" id="IPR050313">
    <property type="entry name" value="Carb_Metab_HTH_regulators"/>
</dbReference>
<keyword evidence="3" id="KW-0804">Transcription</keyword>
<gene>
    <name evidence="5" type="ORF">GWK17_14525</name>
</gene>
<comment type="caution">
    <text evidence="5">The sequence shown here is derived from an EMBL/GenBank/DDBJ whole genome shotgun (WGS) entry which is preliminary data.</text>
</comment>
<name>A0A846TI95_9BACI</name>
<evidence type="ECO:0000256" key="2">
    <source>
        <dbReference type="ARBA" id="ARBA00023125"/>
    </source>
</evidence>
<dbReference type="PANTHER" id="PTHR30363">
    <property type="entry name" value="HTH-TYPE TRANSCRIPTIONAL REGULATOR SRLR-RELATED"/>
    <property type="match status" value="1"/>
</dbReference>
<keyword evidence="1" id="KW-0805">Transcription regulation</keyword>
<evidence type="ECO:0000259" key="4">
    <source>
        <dbReference type="SMART" id="SM00420"/>
    </source>
</evidence>
<dbReference type="InterPro" id="IPR011991">
    <property type="entry name" value="ArsR-like_HTH"/>
</dbReference>
<evidence type="ECO:0000256" key="3">
    <source>
        <dbReference type="ARBA" id="ARBA00023163"/>
    </source>
</evidence>
<accession>A0A846TI95</accession>
<dbReference type="InterPro" id="IPR036388">
    <property type="entry name" value="WH-like_DNA-bd_sf"/>
</dbReference>
<feature type="domain" description="HTH deoR-type" evidence="4">
    <location>
        <begin position="23"/>
        <end position="71"/>
    </location>
</feature>
<proteinExistence type="predicted"/>
<organism evidence="5 6">
    <name type="scientific">Mesobacillus selenatarsenatis</name>
    <dbReference type="NCBI Taxonomy" id="388741"/>
    <lineage>
        <taxon>Bacteria</taxon>
        <taxon>Bacillati</taxon>
        <taxon>Bacillota</taxon>
        <taxon>Bacilli</taxon>
        <taxon>Bacillales</taxon>
        <taxon>Bacillaceae</taxon>
        <taxon>Mesobacillus</taxon>
    </lineage>
</organism>
<evidence type="ECO:0000313" key="6">
    <source>
        <dbReference type="Proteomes" id="UP000587942"/>
    </source>
</evidence>
<dbReference type="EMBL" id="JAAVUM010000010">
    <property type="protein sequence ID" value="NKE06670.1"/>
    <property type="molecule type" value="Genomic_DNA"/>
</dbReference>
<dbReference type="CDD" id="cd00090">
    <property type="entry name" value="HTH_ARSR"/>
    <property type="match status" value="1"/>
</dbReference>
<dbReference type="GO" id="GO:0003677">
    <property type="term" value="F:DNA binding"/>
    <property type="evidence" value="ECO:0007669"/>
    <property type="project" value="UniProtKB-KW"/>
</dbReference>
<dbReference type="Proteomes" id="UP000587942">
    <property type="component" value="Unassembled WGS sequence"/>
</dbReference>
<dbReference type="SMART" id="SM00420">
    <property type="entry name" value="HTH_DEOR"/>
    <property type="match status" value="1"/>
</dbReference>
<dbReference type="AlphaFoldDB" id="A0A846TI95"/>
<dbReference type="InterPro" id="IPR036390">
    <property type="entry name" value="WH_DNA-bd_sf"/>
</dbReference>
<protein>
    <submittedName>
        <fullName evidence="5">Transcriptional regulator</fullName>
    </submittedName>
</protein>
<dbReference type="InterPro" id="IPR001034">
    <property type="entry name" value="DeoR_HTH"/>
</dbReference>
<evidence type="ECO:0000256" key="1">
    <source>
        <dbReference type="ARBA" id="ARBA00023015"/>
    </source>
</evidence>
<dbReference type="GO" id="GO:0003700">
    <property type="term" value="F:DNA-binding transcription factor activity"/>
    <property type="evidence" value="ECO:0007669"/>
    <property type="project" value="InterPro"/>
</dbReference>
<evidence type="ECO:0000313" key="5">
    <source>
        <dbReference type="EMBL" id="NKE06670.1"/>
    </source>
</evidence>
<sequence length="226" mass="26359">MVFINFDRIEVCLIVVKTKKNTRNLILNLLKKEVTLTVNDLTDRLNITHMAVRKHLISLEEEGVIKSVSVKQPMGRPLQKYSLTQQGELLFPKNYEGLSVEFLKDIKDMHGEESIQLLFSKREQRLTEEYKPKTQQKSMAEKIHEIARIQNEKGYMASVTKIADDSYELVEYNCPIFAVANEFKVACRCETEMFKNILETDQVRRVCCKTDGDDHCKFIFQDKKED</sequence>
<keyword evidence="2" id="KW-0238">DNA-binding</keyword>
<dbReference type="SUPFAM" id="SSF46785">
    <property type="entry name" value="Winged helix' DNA-binding domain"/>
    <property type="match status" value="1"/>
</dbReference>